<sequence>MPELARFFGIIIYMNWRDHNPPHIHACYGDYEALVSLDGKVLNGSLPRRALSLVFEWLAIHHNELLEDWELAQLRKPLNRIEPLE</sequence>
<accession>A0A975MR88</accession>
<dbReference type="AlphaFoldDB" id="A0A975MR88"/>
<proteinExistence type="predicted"/>
<dbReference type="EMBL" id="CP073754">
    <property type="protein sequence ID" value="QWF72522.1"/>
    <property type="molecule type" value="Genomic_DNA"/>
</dbReference>
<evidence type="ECO:0000313" key="2">
    <source>
        <dbReference type="Proteomes" id="UP000676649"/>
    </source>
</evidence>
<dbReference type="InterPro" id="IPR025427">
    <property type="entry name" value="DUF4160"/>
</dbReference>
<protein>
    <submittedName>
        <fullName evidence="1">DUF4160 domain-containing protein</fullName>
    </submittedName>
</protein>
<organism evidence="1 2">
    <name type="scientific">Methylomonas paludis</name>
    <dbReference type="NCBI Taxonomy" id="1173101"/>
    <lineage>
        <taxon>Bacteria</taxon>
        <taxon>Pseudomonadati</taxon>
        <taxon>Pseudomonadota</taxon>
        <taxon>Gammaproteobacteria</taxon>
        <taxon>Methylococcales</taxon>
        <taxon>Methylococcaceae</taxon>
        <taxon>Methylomonas</taxon>
    </lineage>
</organism>
<dbReference type="Proteomes" id="UP000676649">
    <property type="component" value="Chromosome"/>
</dbReference>
<keyword evidence="2" id="KW-1185">Reference proteome</keyword>
<reference evidence="1" key="1">
    <citation type="submission" date="2021-04" db="EMBL/GenBank/DDBJ databases">
        <title>Draft genome sequence data of methanotrophic Methylovulum sp. strain S1L and Methylomonas sp. strain S2AM isolated from boreal lake water columns.</title>
        <authorList>
            <person name="Rissanen A.J."/>
            <person name="Mangayil R."/>
            <person name="Svenning M.M."/>
            <person name="Khanongnuch R."/>
        </authorList>
    </citation>
    <scope>NUCLEOTIDE SEQUENCE</scope>
    <source>
        <strain evidence="1">S2AM</strain>
    </source>
</reference>
<dbReference type="KEGG" id="mpad:KEF85_07660"/>
<dbReference type="Pfam" id="PF13711">
    <property type="entry name" value="DUF4160"/>
    <property type="match status" value="1"/>
</dbReference>
<name>A0A975MR88_9GAMM</name>
<gene>
    <name evidence="1" type="ORF">KEF85_07660</name>
</gene>
<evidence type="ECO:0000313" key="1">
    <source>
        <dbReference type="EMBL" id="QWF72522.1"/>
    </source>
</evidence>